<accession>A0A0F6TMT9</accession>
<dbReference type="PANTHER" id="PTHR35841">
    <property type="entry name" value="PHOSPHONATES-BINDING PERIPLASMIC PROTEIN"/>
    <property type="match status" value="1"/>
</dbReference>
<dbReference type="SUPFAM" id="SSF53850">
    <property type="entry name" value="Periplasmic binding protein-like II"/>
    <property type="match status" value="1"/>
</dbReference>
<dbReference type="CDD" id="cd13571">
    <property type="entry name" value="PBP2_PnhD_1"/>
    <property type="match status" value="1"/>
</dbReference>
<dbReference type="EMBL" id="KP881606">
    <property type="protein sequence ID" value="AKE49360.1"/>
    <property type="molecule type" value="Genomic_DNA"/>
</dbReference>
<dbReference type="OrthoDB" id="9802896at2"/>
<evidence type="ECO:0000313" key="1">
    <source>
        <dbReference type="EMBL" id="AKE49360.1"/>
    </source>
</evidence>
<gene>
    <name evidence="1" type="primary">aiox</name>
</gene>
<sequence>MGKYGRRGFIGLTGVFLAAPLVLRAAAPIRLGLTPVFLDNDAEVISQLKAALGAGTGHPIDLIQRRTYQEVTGLLLEGSVDAAWLCGFPYLQHQDTLSLLGVPVWRGAPVYRSYLITGTDDPAKGLGDLRGDSHAFADPDSNSGWLVTASDLMRLSERPETFFSRTLFTYGHRNVVRSVAGGLTRSGSVDGYVWEALDKVEPELTRRTKVITRSEPLGFPPFVTRSRSLMRDEVGRLRSTLLTLGESRAGLAVLDLLQLDGIIQAETALYDGIRARMNLLQDL</sequence>
<dbReference type="PANTHER" id="PTHR35841:SF1">
    <property type="entry name" value="PHOSPHONATES-BINDING PERIPLASMIC PROTEIN"/>
    <property type="match status" value="1"/>
</dbReference>
<dbReference type="AlphaFoldDB" id="A0A0F6TMT9"/>
<protein>
    <submittedName>
        <fullName evidence="1">Aiox</fullName>
    </submittedName>
</protein>
<dbReference type="Gene3D" id="3.40.190.10">
    <property type="entry name" value="Periplasmic binding protein-like II"/>
    <property type="match status" value="2"/>
</dbReference>
<organism evidence="1">
    <name type="scientific">Paracoccus sp. SY</name>
    <dbReference type="NCBI Taxonomy" id="1330255"/>
    <lineage>
        <taxon>Bacteria</taxon>
        <taxon>Pseudomonadati</taxon>
        <taxon>Pseudomonadota</taxon>
        <taxon>Alphaproteobacteria</taxon>
        <taxon>Rhodobacterales</taxon>
        <taxon>Paracoccaceae</taxon>
        <taxon>Paracoccus</taxon>
    </lineage>
</organism>
<proteinExistence type="predicted"/>
<dbReference type="RefSeq" id="WP_103174496.1">
    <property type="nucleotide sequence ID" value="NZ_NWMQ01000040.1"/>
</dbReference>
<name>A0A0F6TMT9_9RHOB</name>
<dbReference type="Pfam" id="PF12974">
    <property type="entry name" value="Phosphonate-bd"/>
    <property type="match status" value="1"/>
</dbReference>
<reference evidence="1" key="1">
    <citation type="journal article" date="2015" name="Environ. Sci. Technol.">
        <title>Anaerobic arsenite oxidation by an autotrophic arsenite-oxidizing bacterium from an arsenic-contaminated paddy soil.</title>
        <authorList>
            <person name="Zhang J."/>
            <person name="Zhou W."/>
            <person name="Liu B."/>
            <person name="He J."/>
            <person name="Shen Q."/>
            <person name="Zhao F.J."/>
        </authorList>
    </citation>
    <scope>NUCLEOTIDE SEQUENCE</scope>
    <source>
        <strain evidence="1">SY</strain>
    </source>
</reference>